<keyword evidence="8" id="KW-1185">Reference proteome</keyword>
<feature type="transmembrane region" description="Helical" evidence="6">
    <location>
        <begin position="20"/>
        <end position="40"/>
    </location>
</feature>
<proteinExistence type="predicted"/>
<gene>
    <name evidence="7" type="ORF">F3059_02165</name>
</gene>
<keyword evidence="5 6" id="KW-0472">Membrane</keyword>
<dbReference type="InterPro" id="IPR005495">
    <property type="entry name" value="LptG/LptF_permease"/>
</dbReference>
<reference evidence="7 8" key="1">
    <citation type="submission" date="2019-09" db="EMBL/GenBank/DDBJ databases">
        <title>Genomes of Cryomorphaceae.</title>
        <authorList>
            <person name="Bowman J.P."/>
        </authorList>
    </citation>
    <scope>NUCLEOTIDE SEQUENCE [LARGE SCALE GENOMIC DNA]</scope>
    <source>
        <strain evidence="7 8">KCTC 52047</strain>
    </source>
</reference>
<dbReference type="Pfam" id="PF03739">
    <property type="entry name" value="LptF_LptG"/>
    <property type="match status" value="1"/>
</dbReference>
<dbReference type="GO" id="GO:0015920">
    <property type="term" value="P:lipopolysaccharide transport"/>
    <property type="evidence" value="ECO:0007669"/>
    <property type="project" value="TreeGrafter"/>
</dbReference>
<feature type="transmembrane region" description="Helical" evidence="6">
    <location>
        <begin position="316"/>
        <end position="338"/>
    </location>
</feature>
<evidence type="ECO:0000256" key="1">
    <source>
        <dbReference type="ARBA" id="ARBA00004651"/>
    </source>
</evidence>
<sequence>MCTQNHQLKHIDKYIVGRFLKTYLFSILILAFIIIVFDISEKIDDFTDDRASGASVWDIIIDYYLNFVPFLINQFNALFVFISVIFFTSKMASKSEIIAIFNSGVSFYRLLLTYVITAIGLFAVNLLMTFWVIPEANKVRIDFENKFIRNAPYFNKKNTHVQIDSNSYVYFHSFNIKRNTAYKFSLEKFDGQNLIYKLNASFAVWDSTDNLWTIKNYHVREIDGINEKLYSGNKLDTALNIQPRDFKSWLNDVQTMNQAELIDFIEREKFKGSSQVKEYEVEKHKRLAFPFASIILTIMGFSLASRKIRGGIGMHIGLGMLLCFTYILISQMAFVYVAQSDMNTILGVWIPNIIYTIITAILLYKAPK</sequence>
<organism evidence="7 8">
    <name type="scientific">Salibacter halophilus</name>
    <dbReference type="NCBI Taxonomy" id="1803916"/>
    <lineage>
        <taxon>Bacteria</taxon>
        <taxon>Pseudomonadati</taxon>
        <taxon>Bacteroidota</taxon>
        <taxon>Flavobacteriia</taxon>
        <taxon>Flavobacteriales</taxon>
        <taxon>Salibacteraceae</taxon>
        <taxon>Salibacter</taxon>
    </lineage>
</organism>
<comment type="subcellular location">
    <subcellularLocation>
        <location evidence="1">Cell membrane</location>
        <topology evidence="1">Multi-pass membrane protein</topology>
    </subcellularLocation>
</comment>
<comment type="caution">
    <text evidence="7">The sequence shown here is derived from an EMBL/GenBank/DDBJ whole genome shotgun (WGS) entry which is preliminary data.</text>
</comment>
<protein>
    <submittedName>
        <fullName evidence="7">YjgP/YjgQ family permease</fullName>
    </submittedName>
</protein>
<evidence type="ECO:0000256" key="5">
    <source>
        <dbReference type="ARBA" id="ARBA00023136"/>
    </source>
</evidence>
<feature type="transmembrane region" description="Helical" evidence="6">
    <location>
        <begin position="287"/>
        <end position="304"/>
    </location>
</feature>
<feature type="transmembrane region" description="Helical" evidence="6">
    <location>
        <begin position="110"/>
        <end position="133"/>
    </location>
</feature>
<evidence type="ECO:0000256" key="3">
    <source>
        <dbReference type="ARBA" id="ARBA00022692"/>
    </source>
</evidence>
<dbReference type="PANTHER" id="PTHR33529:SF8">
    <property type="entry name" value="PERMEASE, YJGP_YJGQ FAMILY"/>
    <property type="match status" value="1"/>
</dbReference>
<keyword evidence="4 6" id="KW-1133">Transmembrane helix</keyword>
<feature type="transmembrane region" description="Helical" evidence="6">
    <location>
        <begin position="344"/>
        <end position="364"/>
    </location>
</feature>
<accession>A0A6N6M8T5</accession>
<evidence type="ECO:0000256" key="6">
    <source>
        <dbReference type="SAM" id="Phobius"/>
    </source>
</evidence>
<dbReference type="GO" id="GO:0043190">
    <property type="term" value="C:ATP-binding cassette (ABC) transporter complex"/>
    <property type="evidence" value="ECO:0007669"/>
    <property type="project" value="TreeGrafter"/>
</dbReference>
<dbReference type="Proteomes" id="UP000435357">
    <property type="component" value="Unassembled WGS sequence"/>
</dbReference>
<evidence type="ECO:0000256" key="2">
    <source>
        <dbReference type="ARBA" id="ARBA00022475"/>
    </source>
</evidence>
<name>A0A6N6M8T5_9FLAO</name>
<evidence type="ECO:0000313" key="7">
    <source>
        <dbReference type="EMBL" id="KAB1066304.1"/>
    </source>
</evidence>
<dbReference type="AlphaFoldDB" id="A0A6N6M8T5"/>
<keyword evidence="3 6" id="KW-0812">Transmembrane</keyword>
<dbReference type="PANTHER" id="PTHR33529">
    <property type="entry name" value="SLR0882 PROTEIN-RELATED"/>
    <property type="match status" value="1"/>
</dbReference>
<feature type="transmembrane region" description="Helical" evidence="6">
    <location>
        <begin position="67"/>
        <end position="89"/>
    </location>
</feature>
<dbReference type="OrthoDB" id="9807977at2"/>
<evidence type="ECO:0000313" key="8">
    <source>
        <dbReference type="Proteomes" id="UP000435357"/>
    </source>
</evidence>
<keyword evidence="2" id="KW-1003">Cell membrane</keyword>
<dbReference type="EMBL" id="WACR01000001">
    <property type="protein sequence ID" value="KAB1066304.1"/>
    <property type="molecule type" value="Genomic_DNA"/>
</dbReference>
<evidence type="ECO:0000256" key="4">
    <source>
        <dbReference type="ARBA" id="ARBA00022989"/>
    </source>
</evidence>